<accession>A0ABX2TA53</accession>
<keyword evidence="4" id="KW-1185">Reference proteome</keyword>
<reference evidence="3 4" key="1">
    <citation type="submission" date="2020-05" db="EMBL/GenBank/DDBJ databases">
        <title>Azospirillum oleiclasticum sp. nov, a nitrogen-fixing and heavy crude oil-emulsifying bacterium isolated from the crude oil of Yumen Oilfield.</title>
        <authorList>
            <person name="Wu D."/>
            <person name="Cai M."/>
            <person name="Zhang X."/>
        </authorList>
    </citation>
    <scope>NUCLEOTIDE SEQUENCE [LARGE SCALE GENOMIC DNA]</scope>
    <source>
        <strain evidence="3 4">ROY-1-1-2</strain>
    </source>
</reference>
<dbReference type="PANTHER" id="PTHR36512:SF3">
    <property type="entry name" value="BLR5678 PROTEIN"/>
    <property type="match status" value="1"/>
</dbReference>
<evidence type="ECO:0000313" key="4">
    <source>
        <dbReference type="Proteomes" id="UP000584642"/>
    </source>
</evidence>
<dbReference type="EMBL" id="JABFDB010000006">
    <property type="protein sequence ID" value="NYZ20137.1"/>
    <property type="molecule type" value="Genomic_DNA"/>
</dbReference>
<evidence type="ECO:0000313" key="3">
    <source>
        <dbReference type="EMBL" id="NYZ20137.1"/>
    </source>
</evidence>
<dbReference type="RefSeq" id="WP_180282192.1">
    <property type="nucleotide sequence ID" value="NZ_JABFDB010000006.1"/>
</dbReference>
<feature type="compositionally biased region" description="Pro residues" evidence="2">
    <location>
        <begin position="214"/>
        <end position="225"/>
    </location>
</feature>
<protein>
    <submittedName>
        <fullName evidence="3">P1 family peptidase</fullName>
    </submittedName>
</protein>
<dbReference type="SUPFAM" id="SSF56266">
    <property type="entry name" value="DmpA/ArgJ-like"/>
    <property type="match status" value="1"/>
</dbReference>
<gene>
    <name evidence="3" type="ORF">HND93_10465</name>
</gene>
<feature type="region of interest" description="Disordered" evidence="2">
    <location>
        <begin position="209"/>
        <end position="232"/>
    </location>
</feature>
<dbReference type="Gene3D" id="3.60.70.12">
    <property type="entry name" value="L-amino peptidase D-ALA esterase/amidase"/>
    <property type="match status" value="1"/>
</dbReference>
<sequence>MPRPGPRNLITDVDGIRVGNAEDTRAWSGTTVVLPDRAAVAAVDVRGGGPGTRETDALSPTGLVQAVDAVVLTGGSAFGLDAASGAMGWLAARGRGFEVRGHRVPIVPAAVLFDLANGGDKGWGATPPYRVLAERALESASADVALGNAGAGLGAKAGDLKGGLGSASLVDDDGVQVGALVAANPVGSVVMPGQPTLWAWAFELDGEMGGQPLPTGPATPDPVTPAPARQAPGANTTIGVVAVNADLTRAEAMRVAIMAQDGLARAVRPAHTPFDGDTLFVLATGTHPLGQDRPAAIARLGAMAADCVARSIGRGVYEAESLGNYPSYRERFGAVLASRGGD</sequence>
<dbReference type="InterPro" id="IPR005321">
    <property type="entry name" value="Peptidase_S58_DmpA"/>
</dbReference>
<dbReference type="InterPro" id="IPR016117">
    <property type="entry name" value="ArgJ-like_dom_sf"/>
</dbReference>
<comment type="caution">
    <text evidence="3">The sequence shown here is derived from an EMBL/GenBank/DDBJ whole genome shotgun (WGS) entry which is preliminary data.</text>
</comment>
<dbReference type="Proteomes" id="UP000584642">
    <property type="component" value="Unassembled WGS sequence"/>
</dbReference>
<dbReference type="CDD" id="cd02252">
    <property type="entry name" value="nylC_like"/>
    <property type="match status" value="1"/>
</dbReference>
<organism evidence="3 4">
    <name type="scientific">Azospirillum oleiclasticum</name>
    <dbReference type="NCBI Taxonomy" id="2735135"/>
    <lineage>
        <taxon>Bacteria</taxon>
        <taxon>Pseudomonadati</taxon>
        <taxon>Pseudomonadota</taxon>
        <taxon>Alphaproteobacteria</taxon>
        <taxon>Rhodospirillales</taxon>
        <taxon>Azospirillaceae</taxon>
        <taxon>Azospirillum</taxon>
    </lineage>
</organism>
<proteinExistence type="inferred from homology"/>
<comment type="similarity">
    <text evidence="1">Belongs to the peptidase S58 family.</text>
</comment>
<evidence type="ECO:0000256" key="1">
    <source>
        <dbReference type="ARBA" id="ARBA00007068"/>
    </source>
</evidence>
<evidence type="ECO:0000256" key="2">
    <source>
        <dbReference type="SAM" id="MobiDB-lite"/>
    </source>
</evidence>
<dbReference type="PANTHER" id="PTHR36512">
    <property type="entry name" value="D-AMINOPEPTIDASE"/>
    <property type="match status" value="1"/>
</dbReference>
<dbReference type="Pfam" id="PF03576">
    <property type="entry name" value="Peptidase_S58"/>
    <property type="match status" value="1"/>
</dbReference>
<name>A0ABX2TA53_9PROT</name>